<feature type="compositionally biased region" description="Gly residues" evidence="1">
    <location>
        <begin position="297"/>
        <end position="309"/>
    </location>
</feature>
<reference evidence="2 3" key="1">
    <citation type="submission" date="2024-02" db="EMBL/GenBank/DDBJ databases">
        <title>High-quality chromosome-scale genome assembly of Pensacola bahiagrass (Paspalum notatum Flugge var. saurae).</title>
        <authorList>
            <person name="Vega J.M."/>
            <person name="Podio M."/>
            <person name="Orjuela J."/>
            <person name="Siena L.A."/>
            <person name="Pessino S.C."/>
            <person name="Combes M.C."/>
            <person name="Mariac C."/>
            <person name="Albertini E."/>
            <person name="Pupilli F."/>
            <person name="Ortiz J.P.A."/>
            <person name="Leblanc O."/>
        </authorList>
    </citation>
    <scope>NUCLEOTIDE SEQUENCE [LARGE SCALE GENOMIC DNA]</scope>
    <source>
        <strain evidence="2">R1</strain>
        <tissue evidence="2">Leaf</tissue>
    </source>
</reference>
<feature type="compositionally biased region" description="Low complexity" evidence="1">
    <location>
        <begin position="257"/>
        <end position="268"/>
    </location>
</feature>
<evidence type="ECO:0000313" key="2">
    <source>
        <dbReference type="EMBL" id="WVZ64933.1"/>
    </source>
</evidence>
<gene>
    <name evidence="2" type="ORF">U9M48_014376</name>
</gene>
<accession>A0AAQ3WKG2</accession>
<feature type="compositionally biased region" description="Low complexity" evidence="1">
    <location>
        <begin position="228"/>
        <end position="242"/>
    </location>
</feature>
<dbReference type="AlphaFoldDB" id="A0AAQ3WKG2"/>
<dbReference type="PANTHER" id="PTHR47481">
    <property type="match status" value="1"/>
</dbReference>
<dbReference type="EMBL" id="CP144747">
    <property type="protein sequence ID" value="WVZ64933.1"/>
    <property type="molecule type" value="Genomic_DNA"/>
</dbReference>
<dbReference type="Pfam" id="PF14223">
    <property type="entry name" value="Retrotran_gag_2"/>
    <property type="match status" value="1"/>
</dbReference>
<evidence type="ECO:0000256" key="1">
    <source>
        <dbReference type="SAM" id="MobiDB-lite"/>
    </source>
</evidence>
<evidence type="ECO:0000313" key="3">
    <source>
        <dbReference type="Proteomes" id="UP001341281"/>
    </source>
</evidence>
<name>A0AAQ3WKG2_PASNO</name>
<keyword evidence="3" id="KW-1185">Reference proteome</keyword>
<evidence type="ECO:0008006" key="4">
    <source>
        <dbReference type="Google" id="ProtNLM"/>
    </source>
</evidence>
<feature type="region of interest" description="Disordered" evidence="1">
    <location>
        <begin position="228"/>
        <end position="319"/>
    </location>
</feature>
<dbReference type="Proteomes" id="UP001341281">
    <property type="component" value="Chromosome 03"/>
</dbReference>
<protein>
    <recommendedName>
        <fullName evidence="4">Retrotransposon Copia-like N-terminal domain-containing protein</fullName>
    </recommendedName>
</protein>
<dbReference type="PANTHER" id="PTHR47481:SF10">
    <property type="entry name" value="COPIA-LIKE POLYPROTEIN_RETROTRANSPOSON"/>
    <property type="match status" value="1"/>
</dbReference>
<proteinExistence type="predicted"/>
<organism evidence="2 3">
    <name type="scientific">Paspalum notatum var. saurae</name>
    <dbReference type="NCBI Taxonomy" id="547442"/>
    <lineage>
        <taxon>Eukaryota</taxon>
        <taxon>Viridiplantae</taxon>
        <taxon>Streptophyta</taxon>
        <taxon>Embryophyta</taxon>
        <taxon>Tracheophyta</taxon>
        <taxon>Spermatophyta</taxon>
        <taxon>Magnoliopsida</taxon>
        <taxon>Liliopsida</taxon>
        <taxon>Poales</taxon>
        <taxon>Poaceae</taxon>
        <taxon>PACMAD clade</taxon>
        <taxon>Panicoideae</taxon>
        <taxon>Andropogonodae</taxon>
        <taxon>Paspaleae</taxon>
        <taxon>Paspalinae</taxon>
        <taxon>Paspalum</taxon>
    </lineage>
</organism>
<sequence>MGTESALSSATSSALKSDAAPVICPFATINIKLHVPMTLELKPSNFTKWSTAFQATCGKFGLLHHLATASTSNSDETWLQADFCVRGWMYSTVSDAVLNLAMTDDTQTASALWAAIGAVFQANKAPRAIFLNHEFHSMTQGDLSIDAYCVRMKEKADELRDVGQPVSEPNLVLNLLRGLNEVYSNVADNITGMQPLTLATARHQLLLKELRLQNEEKVRATTALLAATSSLGGHQQQQLQGGRRPNTKKGGQQPFPTSSGGTSSSTSTNKRVPWGFNPWTGELVAPGVHVTPPGQRRQGGSGAPGGPGAQAGHNPGILGPFPQANTAFAPLPTSSSGSNTSTSTWDAAGLIAALQNMQLQGDWIVDSGASTHMTSSAGRDA</sequence>